<name>A0A385SJ51_9BACT</name>
<dbReference type="Pfam" id="PF13648">
    <property type="entry name" value="Lipocalin_4"/>
    <property type="match status" value="1"/>
</dbReference>
<dbReference type="KEGG" id="chk:D4L85_14895"/>
<sequence>MCNEQCIMLQQRFYYPFVPQTGTEGRKSRYKYRSLSKLINESIMTPRIITFFLSLSFIILLSCKDDEKSYPSVTGKWQGTLLTAEITVFGVALPNKQTDDTFDALVEFKSDGTAVLTDNNQTSTGTWSQNNDKLTLSVTFGTEFIDLSGTYTIQEITDTKLVLYIEKDGSYTDPDTKTEIQGTVKATLNFDKKS</sequence>
<evidence type="ECO:0000313" key="2">
    <source>
        <dbReference type="EMBL" id="AYB31773.1"/>
    </source>
</evidence>
<evidence type="ECO:0000313" key="3">
    <source>
        <dbReference type="Proteomes" id="UP000266183"/>
    </source>
</evidence>
<accession>A0A385SJ51</accession>
<dbReference type="Proteomes" id="UP000266183">
    <property type="component" value="Chromosome"/>
</dbReference>
<organism evidence="2 3">
    <name type="scientific">Chryseolinea soli</name>
    <dbReference type="NCBI Taxonomy" id="2321403"/>
    <lineage>
        <taxon>Bacteria</taxon>
        <taxon>Pseudomonadati</taxon>
        <taxon>Bacteroidota</taxon>
        <taxon>Cytophagia</taxon>
        <taxon>Cytophagales</taxon>
        <taxon>Fulvivirgaceae</taxon>
        <taxon>Chryseolinea</taxon>
    </lineage>
</organism>
<evidence type="ECO:0000259" key="1">
    <source>
        <dbReference type="Pfam" id="PF13648"/>
    </source>
</evidence>
<dbReference type="InterPro" id="IPR024311">
    <property type="entry name" value="Lipocalin-like"/>
</dbReference>
<dbReference type="AlphaFoldDB" id="A0A385SJ51"/>
<protein>
    <recommendedName>
        <fullName evidence="1">Lipocalin-like domain-containing protein</fullName>
    </recommendedName>
</protein>
<gene>
    <name evidence="2" type="ORF">D4L85_14895</name>
</gene>
<keyword evidence="3" id="KW-1185">Reference proteome</keyword>
<proteinExistence type="predicted"/>
<dbReference type="EMBL" id="CP032382">
    <property type="protein sequence ID" value="AYB31773.1"/>
    <property type="molecule type" value="Genomic_DNA"/>
</dbReference>
<reference evidence="3" key="1">
    <citation type="submission" date="2018-09" db="EMBL/GenBank/DDBJ databases">
        <title>Chryseolinea sp. KIS68-18 isolated from soil.</title>
        <authorList>
            <person name="Weon H.-Y."/>
            <person name="Kwon S.-W."/>
            <person name="Lee S.A."/>
        </authorList>
    </citation>
    <scope>NUCLEOTIDE SEQUENCE [LARGE SCALE GENOMIC DNA]</scope>
    <source>
        <strain evidence="3">KIS68-18</strain>
    </source>
</reference>
<feature type="domain" description="Lipocalin-like" evidence="1">
    <location>
        <begin position="74"/>
        <end position="163"/>
    </location>
</feature>